<evidence type="ECO:0000256" key="11">
    <source>
        <dbReference type="PIRNR" id="PIRNR003161"/>
    </source>
</evidence>
<dbReference type="GO" id="GO:0006935">
    <property type="term" value="P:chemotaxis"/>
    <property type="evidence" value="ECO:0007669"/>
    <property type="project" value="UniProtKB-KW"/>
</dbReference>
<comment type="caution">
    <text evidence="15">The sequence shown here is derived from an EMBL/GenBank/DDBJ whole genome shotgun (WGS) entry which is preliminary data.</text>
</comment>
<dbReference type="PANTHER" id="PTHR30534">
    <property type="entry name" value="FLAGELLAR MOTOR SWITCH PROTEIN FLIG"/>
    <property type="match status" value="1"/>
</dbReference>
<evidence type="ECO:0000256" key="7">
    <source>
        <dbReference type="ARBA" id="ARBA00022779"/>
    </source>
</evidence>
<evidence type="ECO:0000256" key="6">
    <source>
        <dbReference type="ARBA" id="ARBA00022500"/>
    </source>
</evidence>
<dbReference type="PRINTS" id="PR00954">
    <property type="entry name" value="FLGMOTORFLIG"/>
</dbReference>
<dbReference type="OrthoDB" id="9780302at2"/>
<evidence type="ECO:0000259" key="14">
    <source>
        <dbReference type="Pfam" id="PF14842"/>
    </source>
</evidence>
<dbReference type="GO" id="GO:0071973">
    <property type="term" value="P:bacterial-type flagellum-dependent cell motility"/>
    <property type="evidence" value="ECO:0007669"/>
    <property type="project" value="InterPro"/>
</dbReference>
<keyword evidence="6 11" id="KW-0145">Chemotaxis</keyword>
<dbReference type="InterPro" id="IPR000090">
    <property type="entry name" value="Flg_Motor_Flig"/>
</dbReference>
<keyword evidence="16" id="KW-1185">Reference proteome</keyword>
<evidence type="ECO:0000259" key="12">
    <source>
        <dbReference type="Pfam" id="PF01706"/>
    </source>
</evidence>
<dbReference type="Pfam" id="PF14841">
    <property type="entry name" value="FliG_M"/>
    <property type="match status" value="1"/>
</dbReference>
<evidence type="ECO:0000256" key="4">
    <source>
        <dbReference type="ARBA" id="ARBA00021870"/>
    </source>
</evidence>
<keyword evidence="5 11" id="KW-1003">Cell membrane</keyword>
<dbReference type="PANTHER" id="PTHR30534:SF0">
    <property type="entry name" value="FLAGELLAR MOTOR SWITCH PROTEIN FLIG"/>
    <property type="match status" value="1"/>
</dbReference>
<dbReference type="RefSeq" id="WP_109811648.1">
    <property type="nucleotide sequence ID" value="NZ_QGKU01000033.1"/>
</dbReference>
<proteinExistence type="inferred from homology"/>
<keyword evidence="8 11" id="KW-0472">Membrane</keyword>
<comment type="function">
    <text evidence="10 11">FliG is one of three proteins (FliG, FliN, FliM) that forms the rotor-mounted switch complex (C ring), located at the base of the basal body. This complex interacts with the CheY and CheZ chemotaxis proteins, in addition to contacting components of the motor that determine the direction of flagellar rotation.</text>
</comment>
<gene>
    <name evidence="15" type="primary">fliG</name>
    <name evidence="15" type="ORF">DKT77_10440</name>
</gene>
<dbReference type="NCBIfam" id="TIGR00207">
    <property type="entry name" value="fliG"/>
    <property type="match status" value="1"/>
</dbReference>
<evidence type="ECO:0000313" key="15">
    <source>
        <dbReference type="EMBL" id="PWR02599.1"/>
    </source>
</evidence>
<dbReference type="EMBL" id="QGKU01000033">
    <property type="protein sequence ID" value="PWR02599.1"/>
    <property type="molecule type" value="Genomic_DNA"/>
</dbReference>
<evidence type="ECO:0000256" key="5">
    <source>
        <dbReference type="ARBA" id="ARBA00022475"/>
    </source>
</evidence>
<dbReference type="InterPro" id="IPR032779">
    <property type="entry name" value="FliG_M"/>
</dbReference>
<dbReference type="SUPFAM" id="SSF48029">
    <property type="entry name" value="FliG"/>
    <property type="match status" value="2"/>
</dbReference>
<evidence type="ECO:0000259" key="13">
    <source>
        <dbReference type="Pfam" id="PF14841"/>
    </source>
</evidence>
<name>A0A2V2LJT4_9RHOB</name>
<feature type="domain" description="Flagellar motor switch protein FliG C-terminal" evidence="12">
    <location>
        <begin position="232"/>
        <end position="338"/>
    </location>
</feature>
<dbReference type="PIRSF" id="PIRSF003161">
    <property type="entry name" value="FliG"/>
    <property type="match status" value="1"/>
</dbReference>
<organism evidence="15 16">
    <name type="scientific">Meridianimarinicoccus roseus</name>
    <dbReference type="NCBI Taxonomy" id="2072018"/>
    <lineage>
        <taxon>Bacteria</taxon>
        <taxon>Pseudomonadati</taxon>
        <taxon>Pseudomonadota</taxon>
        <taxon>Alphaproteobacteria</taxon>
        <taxon>Rhodobacterales</taxon>
        <taxon>Paracoccaceae</taxon>
        <taxon>Meridianimarinicoccus</taxon>
    </lineage>
</organism>
<protein>
    <recommendedName>
        <fullName evidence="4 11">Flagellar motor switch protein FliG</fullName>
    </recommendedName>
</protein>
<dbReference type="InterPro" id="IPR028263">
    <property type="entry name" value="FliG_N"/>
</dbReference>
<evidence type="ECO:0000256" key="3">
    <source>
        <dbReference type="ARBA" id="ARBA00010299"/>
    </source>
</evidence>
<accession>A0A2V2LJT4</accession>
<dbReference type="Gene3D" id="1.10.220.30">
    <property type="match status" value="3"/>
</dbReference>
<reference evidence="15 16" key="1">
    <citation type="submission" date="2018-05" db="EMBL/GenBank/DDBJ databases">
        <title>Rhodobacteraceae gen. nov., sp. nov. isolated from sea water.</title>
        <authorList>
            <person name="Ren Y."/>
        </authorList>
    </citation>
    <scope>NUCLEOTIDE SEQUENCE [LARGE SCALE GENOMIC DNA]</scope>
    <source>
        <strain evidence="15 16">TG-679</strain>
    </source>
</reference>
<dbReference type="GO" id="GO:0005886">
    <property type="term" value="C:plasma membrane"/>
    <property type="evidence" value="ECO:0007669"/>
    <property type="project" value="UniProtKB-SubCell"/>
</dbReference>
<dbReference type="GO" id="GO:0003774">
    <property type="term" value="F:cytoskeletal motor activity"/>
    <property type="evidence" value="ECO:0007669"/>
    <property type="project" value="InterPro"/>
</dbReference>
<keyword evidence="7 11" id="KW-0283">Flagellar rotation</keyword>
<comment type="subcellular location">
    <subcellularLocation>
        <location evidence="1 11">Bacterial flagellum basal body</location>
    </subcellularLocation>
    <subcellularLocation>
        <location evidence="11">Cell inner membrane</location>
        <topology evidence="11">Peripheral membrane protein</topology>
        <orientation evidence="11">Cytoplasmic side</orientation>
    </subcellularLocation>
    <subcellularLocation>
        <location evidence="2">Cell membrane</location>
        <topology evidence="2">Peripheral membrane protein</topology>
        <orientation evidence="2">Cytoplasmic side</orientation>
    </subcellularLocation>
</comment>
<keyword evidence="9 11" id="KW-0975">Bacterial flagellum</keyword>
<feature type="domain" description="Flagellar motor switch protein FliG N-terminal" evidence="14">
    <location>
        <begin position="18"/>
        <end position="120"/>
    </location>
</feature>
<dbReference type="InterPro" id="IPR011002">
    <property type="entry name" value="FliG_a-hlx"/>
</dbReference>
<dbReference type="InterPro" id="IPR023087">
    <property type="entry name" value="Flg_Motor_Flig_C"/>
</dbReference>
<evidence type="ECO:0000313" key="16">
    <source>
        <dbReference type="Proteomes" id="UP000245680"/>
    </source>
</evidence>
<comment type="similarity">
    <text evidence="3 11">Belongs to the FliG family.</text>
</comment>
<evidence type="ECO:0000256" key="10">
    <source>
        <dbReference type="ARBA" id="ARBA00025598"/>
    </source>
</evidence>
<keyword evidence="15" id="KW-0969">Cilium</keyword>
<evidence type="ECO:0000256" key="8">
    <source>
        <dbReference type="ARBA" id="ARBA00023136"/>
    </source>
</evidence>
<dbReference type="Pfam" id="PF14842">
    <property type="entry name" value="FliG_N"/>
    <property type="match status" value="1"/>
</dbReference>
<keyword evidence="15" id="KW-0282">Flagellum</keyword>
<keyword evidence="15" id="KW-0966">Cell projection</keyword>
<evidence type="ECO:0000256" key="9">
    <source>
        <dbReference type="ARBA" id="ARBA00023143"/>
    </source>
</evidence>
<dbReference type="AlphaFoldDB" id="A0A2V2LJT4"/>
<keyword evidence="11" id="KW-0997">Cell inner membrane</keyword>
<dbReference type="Proteomes" id="UP000245680">
    <property type="component" value="Unassembled WGS sequence"/>
</dbReference>
<evidence type="ECO:0000256" key="1">
    <source>
        <dbReference type="ARBA" id="ARBA00004117"/>
    </source>
</evidence>
<evidence type="ECO:0000256" key="2">
    <source>
        <dbReference type="ARBA" id="ARBA00004413"/>
    </source>
</evidence>
<dbReference type="GO" id="GO:0009425">
    <property type="term" value="C:bacterial-type flagellum basal body"/>
    <property type="evidence" value="ECO:0007669"/>
    <property type="project" value="UniProtKB-SubCell"/>
</dbReference>
<sequence length="347" mass="37875">MSDDTYISARPGSLPFSELTGTQKSAVIMLLFGEEGAANVLRCMSPQEVQQIGTAMYSVRGLDHATVDAVLNEFLDNLGAQTTIGVGASAYVRDVMTSALGSDKAQSVLSRISPSSGERPIEILDWMDANAVAELIFDEHPQIISLIVASLEYNQAAEVLSLLPADLQPDIVNRIATLTTVQPEALRELEKVMQQKFKANTTLRASQIGGVKAAARIMNFTRQGMEERILKEIRKDDKDLMQALQDNMFVFENLGKSTDRALQTLLREVDQELLVLALKGTDAKLRERLLGCVSSRAAANILDEMEVMGPVRLSEVREAQKQIVAIARQLSDNGTIVLAGRGGEEMV</sequence>
<dbReference type="Pfam" id="PF01706">
    <property type="entry name" value="FliG_C"/>
    <property type="match status" value="1"/>
</dbReference>
<feature type="domain" description="Flagellar motor switch protein FliG middle" evidence="13">
    <location>
        <begin position="130"/>
        <end position="202"/>
    </location>
</feature>